<feature type="domain" description="Sulfatase N-terminal" evidence="4">
    <location>
        <begin position="37"/>
        <end position="405"/>
    </location>
</feature>
<name>A0A098YN99_9BACT</name>
<comment type="caution">
    <text evidence="5">The sequence shown here is derived from an EMBL/GenBank/DDBJ whole genome shotgun (WGS) entry which is preliminary data.</text>
</comment>
<evidence type="ECO:0000256" key="1">
    <source>
        <dbReference type="ARBA" id="ARBA00008779"/>
    </source>
</evidence>
<feature type="modified residue" description="3-oxoalanine (Ser)" evidence="3">
    <location>
        <position position="85"/>
    </location>
</feature>
<dbReference type="CDD" id="cd16145">
    <property type="entry name" value="ARS_like"/>
    <property type="match status" value="1"/>
</dbReference>
<protein>
    <submittedName>
        <fullName evidence="5">Arylsulfatase</fullName>
    </submittedName>
</protein>
<dbReference type="PANTHER" id="PTHR43751">
    <property type="entry name" value="SULFATASE"/>
    <property type="match status" value="1"/>
</dbReference>
<dbReference type="Pfam" id="PF00884">
    <property type="entry name" value="Sulfatase"/>
    <property type="match status" value="1"/>
</dbReference>
<organism evidence="5 6">
    <name type="scientific">Hoylesella timonensis S9-PR14</name>
    <dbReference type="NCBI Taxonomy" id="1401062"/>
    <lineage>
        <taxon>Bacteria</taxon>
        <taxon>Pseudomonadati</taxon>
        <taxon>Bacteroidota</taxon>
        <taxon>Bacteroidia</taxon>
        <taxon>Bacteroidales</taxon>
        <taxon>Prevotellaceae</taxon>
        <taxon>Hoylesella</taxon>
    </lineage>
</organism>
<dbReference type="GO" id="GO:0016787">
    <property type="term" value="F:hydrolase activity"/>
    <property type="evidence" value="ECO:0007669"/>
    <property type="project" value="UniProtKB-KW"/>
</dbReference>
<dbReference type="InterPro" id="IPR052701">
    <property type="entry name" value="GAG_Ulvan_Degrading_Sulfatases"/>
</dbReference>
<dbReference type="SUPFAM" id="SSF53649">
    <property type="entry name" value="Alkaline phosphatase-like"/>
    <property type="match status" value="1"/>
</dbReference>
<dbReference type="Gene3D" id="3.40.720.10">
    <property type="entry name" value="Alkaline Phosphatase, subunit A"/>
    <property type="match status" value="1"/>
</dbReference>
<sequence length="515" mass="59110">MKHFDIRENIMVTGVMAFAVTPVMAKGHPKVAKPTKPNIIYIMCDDMGYGDLGCYGQPYINTPNIDRMAREGMRFTQAYAGAPVSAPSRASMMTGQHTGHTAVRGNKEYWCDVPLVTYGINKDYSVVGQHPYDPSHVILPEIMKDNGYRTGMFGKWAGGYEGSVSTPDKRGIDEFYGYICQFQAHLYYPNFLNEYSRQRGDTAVRRVVLDANIRYPMFGKQYALRTQYSADMIHQRALQWLDRQDGKHPFFGIFTYTLPHAELVQPDDSLVAFYERKFFEDKTWGGNEGSRYNAVTHTHAQFATMITRLDMYVGQIFKKLREKGLDENTLVVFTSDNGPHEEGGADPDFFGRDGKLRGLKRQCYEGGIRIPFITWWKGHVKAGTSTDLQVAFYDLMPTFCELAGVKDYEKKYRNRKIKDDYFDGISFAPTLLGRVQTTKHEYLYWEFHETNQIGVRMGDWKMVVIKGTPHLYNLASDLHEDHDMAALHPDIVRKMVQIVQKEHVDSRLFQVTLPE</sequence>
<comment type="PTM">
    <text evidence="3">The conversion to 3-oxoalanine (also known as C-formylglycine, FGly), of a serine or cysteine residue in prokaryotes and of a cysteine residue in eukaryotes, is critical for catalytic activity.</text>
</comment>
<evidence type="ECO:0000313" key="5">
    <source>
        <dbReference type="EMBL" id="KGI20769.1"/>
    </source>
</evidence>
<evidence type="ECO:0000256" key="2">
    <source>
        <dbReference type="ARBA" id="ARBA00022801"/>
    </source>
</evidence>
<dbReference type="InterPro" id="IPR024607">
    <property type="entry name" value="Sulfatase_CS"/>
</dbReference>
<proteinExistence type="inferred from homology"/>
<dbReference type="PROSITE" id="PS00523">
    <property type="entry name" value="SULFATASE_1"/>
    <property type="match status" value="1"/>
</dbReference>
<keyword evidence="2" id="KW-0378">Hydrolase</keyword>
<dbReference type="InterPro" id="IPR000917">
    <property type="entry name" value="Sulfatase_N"/>
</dbReference>
<dbReference type="Proteomes" id="UP000029723">
    <property type="component" value="Unassembled WGS sequence"/>
</dbReference>
<gene>
    <name evidence="5" type="ORF">HMPREF9304_14080</name>
</gene>
<dbReference type="EMBL" id="JRPQ01000278">
    <property type="protein sequence ID" value="KGI20769.1"/>
    <property type="molecule type" value="Genomic_DNA"/>
</dbReference>
<reference evidence="5 6" key="1">
    <citation type="submission" date="2014-07" db="EMBL/GenBank/DDBJ databases">
        <authorList>
            <person name="McCorrison J."/>
            <person name="Sanka R."/>
            <person name="Torralba M."/>
            <person name="Gillis M."/>
            <person name="Haft D.H."/>
            <person name="Methe B."/>
            <person name="Sutton G."/>
            <person name="Nelson K.E."/>
        </authorList>
    </citation>
    <scope>NUCLEOTIDE SEQUENCE [LARGE SCALE GENOMIC DNA]</scope>
    <source>
        <strain evidence="5 6">S9-PR14</strain>
    </source>
</reference>
<evidence type="ECO:0000256" key="3">
    <source>
        <dbReference type="PIRSR" id="PIRSR600917-52"/>
    </source>
</evidence>
<dbReference type="InterPro" id="IPR017850">
    <property type="entry name" value="Alkaline_phosphatase_core_sf"/>
</dbReference>
<comment type="similarity">
    <text evidence="1">Belongs to the sulfatase family.</text>
</comment>
<accession>A0A098YN99</accession>
<dbReference type="AlphaFoldDB" id="A0A098YN99"/>
<dbReference type="Gene3D" id="3.30.1120.10">
    <property type="match status" value="1"/>
</dbReference>
<dbReference type="PANTHER" id="PTHR43751:SF3">
    <property type="entry name" value="SULFATASE N-TERMINAL DOMAIN-CONTAINING PROTEIN"/>
    <property type="match status" value="1"/>
</dbReference>
<evidence type="ECO:0000313" key="6">
    <source>
        <dbReference type="Proteomes" id="UP000029723"/>
    </source>
</evidence>
<evidence type="ECO:0000259" key="4">
    <source>
        <dbReference type="Pfam" id="PF00884"/>
    </source>
</evidence>